<dbReference type="InterPro" id="IPR000873">
    <property type="entry name" value="AMP-dep_synth/lig_dom"/>
</dbReference>
<evidence type="ECO:0000313" key="4">
    <source>
        <dbReference type="EMBL" id="MBE9078251.1"/>
    </source>
</evidence>
<name>A0A8J7AF26_9CYAN</name>
<sequence length="635" mass="70963">MKNQRSTATLNHYSAGGWQSWTLVELRQAAEEIALGLHHYAAIQKGDRVGLLMASSVPFVMADIGCLLAQLVTVPMLPEQPLESREYMLKETAASVLFVSELKQVEPLLPKLPDLSALRLIVVPEVPKDLSKHRWDRLQWALPNTVEMVTLEALRQRAKWSAAAVQALRAALHPQDLATIVYTPHASGRLLGAMLTHENLAGSVISAFSTLPCLRQGPGEVALSFLPLHHIFARGFIYGSLSYGQTIYFSNPRLVMKHLRELKPTVFFTVPRLLEKVYEGWQVAPQRLKRPFRQLQQRALSWAWDLASRYPLAYTQSRRYRAELWLAQRTVFGPLRNLFGGRIKCFISGGAALPAEVMTLLSGAGLKLCQGYGLTEASSTLSFTRRQWSRAGTVGVPMPGVEMAIAADGEVMVKSPYVMQGYYRAPVETQRVLEPNGWLHTGDRGEFSADGLLTLTGYKKELFKLSIGEYIAPRPIELALRQSPLVQQALVVGPGRKFCGLLIFPNMTVLMTQAQLMGLSMPPESLLSQPQIVAQYQSLVDQVNASLPLWSTVKRFQLINAELTVENGRLRSPGQLNREALYLAFAAEIDRLYQLTPRKALPESARMPTVPEPPDWPLVSWWPKIRTRFPARLSN</sequence>
<accession>A0A8J7AF26</accession>
<dbReference type="Proteomes" id="UP000636505">
    <property type="component" value="Unassembled WGS sequence"/>
</dbReference>
<dbReference type="GO" id="GO:0005524">
    <property type="term" value="F:ATP binding"/>
    <property type="evidence" value="ECO:0007669"/>
    <property type="project" value="UniProtKB-KW"/>
</dbReference>
<dbReference type="SUPFAM" id="SSF56801">
    <property type="entry name" value="Acetyl-CoA synthetase-like"/>
    <property type="match status" value="1"/>
</dbReference>
<proteinExistence type="predicted"/>
<dbReference type="Pfam" id="PF00501">
    <property type="entry name" value="AMP-binding"/>
    <property type="match status" value="1"/>
</dbReference>
<organism evidence="4 5">
    <name type="scientific">Vasconcelosia minhoensis LEGE 07310</name>
    <dbReference type="NCBI Taxonomy" id="915328"/>
    <lineage>
        <taxon>Bacteria</taxon>
        <taxon>Bacillati</taxon>
        <taxon>Cyanobacteriota</taxon>
        <taxon>Cyanophyceae</taxon>
        <taxon>Nodosilineales</taxon>
        <taxon>Cymatolegaceae</taxon>
        <taxon>Vasconcelosia</taxon>
        <taxon>Vasconcelosia minhoensis</taxon>
    </lineage>
</organism>
<dbReference type="EMBL" id="JADEXG010000029">
    <property type="protein sequence ID" value="MBE9078251.1"/>
    <property type="molecule type" value="Genomic_DNA"/>
</dbReference>
<gene>
    <name evidence="4" type="ORF">IQ241_13270</name>
</gene>
<dbReference type="Pfam" id="PF23562">
    <property type="entry name" value="AMP-binding_C_3"/>
    <property type="match status" value="1"/>
</dbReference>
<dbReference type="PANTHER" id="PTHR43272:SF33">
    <property type="entry name" value="AMP-BINDING DOMAIN-CONTAINING PROTEIN-RELATED"/>
    <property type="match status" value="1"/>
</dbReference>
<evidence type="ECO:0000259" key="3">
    <source>
        <dbReference type="Pfam" id="PF00501"/>
    </source>
</evidence>
<evidence type="ECO:0000313" key="5">
    <source>
        <dbReference type="Proteomes" id="UP000636505"/>
    </source>
</evidence>
<feature type="domain" description="AMP-dependent synthetase/ligase" evidence="3">
    <location>
        <begin position="13"/>
        <end position="423"/>
    </location>
</feature>
<reference evidence="4" key="1">
    <citation type="submission" date="2020-10" db="EMBL/GenBank/DDBJ databases">
        <authorList>
            <person name="Castelo-Branco R."/>
            <person name="Eusebio N."/>
            <person name="Adriana R."/>
            <person name="Vieira A."/>
            <person name="Brugerolle De Fraissinette N."/>
            <person name="Rezende De Castro R."/>
            <person name="Schneider M.P."/>
            <person name="Vasconcelos V."/>
            <person name="Leao P.N."/>
        </authorList>
    </citation>
    <scope>NUCLEOTIDE SEQUENCE</scope>
    <source>
        <strain evidence="4">LEGE 07310</strain>
    </source>
</reference>
<protein>
    <submittedName>
        <fullName evidence="4">AMP-binding protein</fullName>
    </submittedName>
</protein>
<keyword evidence="2" id="KW-0067">ATP-binding</keyword>
<dbReference type="PANTHER" id="PTHR43272">
    <property type="entry name" value="LONG-CHAIN-FATTY-ACID--COA LIGASE"/>
    <property type="match status" value="1"/>
</dbReference>
<dbReference type="GO" id="GO:0004467">
    <property type="term" value="F:long-chain fatty acid-CoA ligase activity"/>
    <property type="evidence" value="ECO:0007669"/>
    <property type="project" value="TreeGrafter"/>
</dbReference>
<dbReference type="InterPro" id="IPR042099">
    <property type="entry name" value="ANL_N_sf"/>
</dbReference>
<dbReference type="RefSeq" id="WP_193907912.1">
    <property type="nucleotide sequence ID" value="NZ_JADEXG010000029.1"/>
</dbReference>
<dbReference type="GO" id="GO:0016020">
    <property type="term" value="C:membrane"/>
    <property type="evidence" value="ECO:0007669"/>
    <property type="project" value="TreeGrafter"/>
</dbReference>
<evidence type="ECO:0000256" key="1">
    <source>
        <dbReference type="ARBA" id="ARBA00022741"/>
    </source>
</evidence>
<dbReference type="AlphaFoldDB" id="A0A8J7AF26"/>
<comment type="caution">
    <text evidence="4">The sequence shown here is derived from an EMBL/GenBank/DDBJ whole genome shotgun (WGS) entry which is preliminary data.</text>
</comment>
<keyword evidence="5" id="KW-1185">Reference proteome</keyword>
<dbReference type="Gene3D" id="3.40.50.12780">
    <property type="entry name" value="N-terminal domain of ligase-like"/>
    <property type="match status" value="1"/>
</dbReference>
<keyword evidence="1" id="KW-0547">Nucleotide-binding</keyword>
<evidence type="ECO:0000256" key="2">
    <source>
        <dbReference type="ARBA" id="ARBA00022840"/>
    </source>
</evidence>